<keyword evidence="2" id="KW-1185">Reference proteome</keyword>
<dbReference type="Proteomes" id="UP000478052">
    <property type="component" value="Unassembled WGS sequence"/>
</dbReference>
<organism evidence="1 2">
    <name type="scientific">Aphis craccivora</name>
    <name type="common">Cowpea aphid</name>
    <dbReference type="NCBI Taxonomy" id="307492"/>
    <lineage>
        <taxon>Eukaryota</taxon>
        <taxon>Metazoa</taxon>
        <taxon>Ecdysozoa</taxon>
        <taxon>Arthropoda</taxon>
        <taxon>Hexapoda</taxon>
        <taxon>Insecta</taxon>
        <taxon>Pterygota</taxon>
        <taxon>Neoptera</taxon>
        <taxon>Paraneoptera</taxon>
        <taxon>Hemiptera</taxon>
        <taxon>Sternorrhyncha</taxon>
        <taxon>Aphidomorpha</taxon>
        <taxon>Aphidoidea</taxon>
        <taxon>Aphididae</taxon>
        <taxon>Aphidini</taxon>
        <taxon>Aphis</taxon>
        <taxon>Aphis</taxon>
    </lineage>
</organism>
<sequence length="123" mass="14103">MLFHNVLSSYYHEDESFPKDFDLSPCRKTITAIKMLDHKLGLIYRRTTKQQPGELFSRKTKEAETLPEFRSIVESLHTINSTIDGNLGRLEERFSNAGTVNVRSEKNSTPAEKEVCELRVTIA</sequence>
<dbReference type="EMBL" id="VUJU01009506">
    <property type="protein sequence ID" value="KAF0719862.1"/>
    <property type="molecule type" value="Genomic_DNA"/>
</dbReference>
<protein>
    <submittedName>
        <fullName evidence="1">Uncharacterized protein</fullName>
    </submittedName>
</protein>
<evidence type="ECO:0000313" key="1">
    <source>
        <dbReference type="EMBL" id="KAF0719862.1"/>
    </source>
</evidence>
<proteinExistence type="predicted"/>
<reference evidence="1 2" key="1">
    <citation type="submission" date="2019-08" db="EMBL/GenBank/DDBJ databases">
        <title>Whole genome of Aphis craccivora.</title>
        <authorList>
            <person name="Voronova N.V."/>
            <person name="Shulinski R.S."/>
            <person name="Bandarenka Y.V."/>
            <person name="Zhorov D.G."/>
            <person name="Warner D."/>
        </authorList>
    </citation>
    <scope>NUCLEOTIDE SEQUENCE [LARGE SCALE GENOMIC DNA]</scope>
    <source>
        <strain evidence="1">180601</strain>
        <tissue evidence="1">Whole Body</tissue>
    </source>
</reference>
<name>A0A6G0W2L8_APHCR</name>
<gene>
    <name evidence="1" type="ORF">FWK35_00021620</name>
</gene>
<evidence type="ECO:0000313" key="2">
    <source>
        <dbReference type="Proteomes" id="UP000478052"/>
    </source>
</evidence>
<accession>A0A6G0W2L8</accession>
<dbReference type="AlphaFoldDB" id="A0A6G0W2L8"/>
<comment type="caution">
    <text evidence="1">The sequence shown here is derived from an EMBL/GenBank/DDBJ whole genome shotgun (WGS) entry which is preliminary data.</text>
</comment>